<dbReference type="PANTHER" id="PTHR28118">
    <property type="entry name" value="POLYNUCLEOTIDE 5'-TRIPHOSPHATASE-RELATED"/>
    <property type="match status" value="1"/>
</dbReference>
<proteinExistence type="inferred from homology"/>
<dbReference type="FunCoup" id="A0A1Y2EFJ4">
    <property type="interactions" value="62"/>
</dbReference>
<feature type="compositionally biased region" description="Polar residues" evidence="9">
    <location>
        <begin position="124"/>
        <end position="144"/>
    </location>
</feature>
<sequence length="843" mass="92668">MNNDGDAGGAPRPQSQAPAPAPAPAPTPAPPSQTPSSVGATPHTPIQAEPPPHAFRDYSHSVHASPVVAHAPAPSPHEYGPPAARSGHPPGPYASPTSYHPPPGAFPSRPAPPPLHTSDPRSPGSASISNPSPYRHTPTSSLSAASGGYPFPGQNQHQQPPPSPQQRHQYGPTSVYPRDNYSSQPGSIPPPAGIPTTHGSVSYMQGQQPMPQTPPVGTPGGSNAYLHQRSQSLQSTPTSTPTSAHAHATSYSTSAGTPYAPQVMTSPVATTHQPPAPHYQRQSSQPPTPLGPPLSATSRQQSIAPNNFPQPPSPYQQRTYPPQSQQLHQQTPPPPPQPSSVQRIPSYDAVSEPHRRSQSQQSRSEREHSMSVSPKTRIPSLPSSAGGLPHQTPKNSISMPTMEPQQATTPAKRKMDERDLAPDEREGINRRPPPPEMNGHHQNHVPLPQPKMPPRRYHANKPVWAQSGKSQQPQKSRNFVTKTKSHAVNGTHSAAVSEASRHNSPEASRSVGKPAVDEHPPPPPLTKDDRMMFEGQPFPWQPSIAFIKPPEVVSKEIGDWLFFNVINNPHLHEIQGRGAVFEIEAKLGTIIDRDTNFRVDKQAYGEIILEEGSRVAFRSSMTETQHRKLNEFLNKKVQDSHPANAQGGRPNPNIPIQYKRRRETDRFYELPSLFTGRLPHIMQQLLRTKNHVKARVSYDQKTGDVIAKIVKARVADIHLHLPRMPLDCRISVNLEWDWDGPVEEIEQSQMANRERLPDRNKDRLSYTHGFYQVDLTQVTQNVAAVIRGQSRMEKEHELEVEVDSATLIAHGRRVMEGRESKYRELIDGLLNNVRVLASECPPN</sequence>
<keyword evidence="4 8" id="KW-0507">mRNA processing</keyword>
<evidence type="ECO:0000256" key="9">
    <source>
        <dbReference type="SAM" id="MobiDB-lite"/>
    </source>
</evidence>
<accession>A0A1Y2EFJ4</accession>
<evidence type="ECO:0000256" key="7">
    <source>
        <dbReference type="ARBA" id="ARBA00047740"/>
    </source>
</evidence>
<evidence type="ECO:0000256" key="4">
    <source>
        <dbReference type="ARBA" id="ARBA00022664"/>
    </source>
</evidence>
<comment type="subcellular location">
    <subcellularLocation>
        <location evidence="2 8">Nucleus</location>
    </subcellularLocation>
</comment>
<dbReference type="GO" id="GO:0006370">
    <property type="term" value="P:7-methylguanosine mRNA capping"/>
    <property type="evidence" value="ECO:0007669"/>
    <property type="project" value="UniProtKB-UniRule"/>
</dbReference>
<keyword evidence="12" id="KW-1185">Reference proteome</keyword>
<comment type="caution">
    <text evidence="11">The sequence shown here is derived from an EMBL/GenBank/DDBJ whole genome shotgun (WGS) entry which is preliminary data.</text>
</comment>
<feature type="compositionally biased region" description="Basic and acidic residues" evidence="9">
    <location>
        <begin position="413"/>
        <end position="429"/>
    </location>
</feature>
<comment type="function">
    <text evidence="8">First step of mRNA capping. Converts the 5'-triphosphate end of a nascent mRNA chain into a diphosphate end.</text>
</comment>
<evidence type="ECO:0000259" key="10">
    <source>
        <dbReference type="Pfam" id="PF02940"/>
    </source>
</evidence>
<evidence type="ECO:0000256" key="1">
    <source>
        <dbReference type="ARBA" id="ARBA00001946"/>
    </source>
</evidence>
<keyword evidence="6 8" id="KW-0539">Nucleus</keyword>
<dbReference type="Proteomes" id="UP000193689">
    <property type="component" value="Unassembled WGS sequence"/>
</dbReference>
<evidence type="ECO:0000256" key="6">
    <source>
        <dbReference type="ARBA" id="ARBA00023242"/>
    </source>
</evidence>
<dbReference type="InterPro" id="IPR040343">
    <property type="entry name" value="Cet1/Ctl1"/>
</dbReference>
<evidence type="ECO:0000313" key="11">
    <source>
        <dbReference type="EMBL" id="ORY70358.1"/>
    </source>
</evidence>
<feature type="compositionally biased region" description="Basic and acidic residues" evidence="9">
    <location>
        <begin position="515"/>
        <end position="529"/>
    </location>
</feature>
<dbReference type="STRING" id="1141098.A0A1Y2EFJ4"/>
<protein>
    <recommendedName>
        <fullName evidence="8">mRNA-capping enzyme subunit beta</fullName>
        <ecNumber evidence="8">3.6.1.74</ecNumber>
    </recommendedName>
    <alternativeName>
        <fullName evidence="8">mRNA 5'-phosphatase</fullName>
    </alternativeName>
    <alternativeName>
        <fullName evidence="8">mRNA 5'-triphosphate monophosphatase</fullName>
    </alternativeName>
</protein>
<dbReference type="GO" id="GO:0031533">
    <property type="term" value="C:mRNA capping enzyme complex"/>
    <property type="evidence" value="ECO:0007669"/>
    <property type="project" value="UniProtKB-UniRule"/>
</dbReference>
<dbReference type="AlphaFoldDB" id="A0A1Y2EFJ4"/>
<evidence type="ECO:0000256" key="3">
    <source>
        <dbReference type="ARBA" id="ARBA00006345"/>
    </source>
</evidence>
<feature type="compositionally biased region" description="Pro residues" evidence="9">
    <location>
        <begin position="89"/>
        <end position="115"/>
    </location>
</feature>
<dbReference type="EMBL" id="MCFJ01000002">
    <property type="protein sequence ID" value="ORY70358.1"/>
    <property type="molecule type" value="Genomic_DNA"/>
</dbReference>
<feature type="compositionally biased region" description="Low complexity" evidence="9">
    <location>
        <begin position="321"/>
        <end position="330"/>
    </location>
</feature>
<gene>
    <name evidence="11" type="ORF">BCR38DRAFT_332028</name>
</gene>
<feature type="compositionally biased region" description="Polar residues" evidence="9">
    <location>
        <begin position="392"/>
        <end position="409"/>
    </location>
</feature>
<dbReference type="Pfam" id="PF02940">
    <property type="entry name" value="mRNA_triPase"/>
    <property type="match status" value="1"/>
</dbReference>
<dbReference type="InterPro" id="IPR004206">
    <property type="entry name" value="mRNA_triPase_Cet1"/>
</dbReference>
<evidence type="ECO:0000313" key="12">
    <source>
        <dbReference type="Proteomes" id="UP000193689"/>
    </source>
</evidence>
<keyword evidence="5 8" id="KW-0378">Hydrolase</keyword>
<feature type="domain" description="mRNA triphosphatase Cet1-like" evidence="10">
    <location>
        <begin position="553"/>
        <end position="802"/>
    </location>
</feature>
<comment type="similarity">
    <text evidence="3 8">Belongs to the fungal TPase family.</text>
</comment>
<dbReference type="InterPro" id="IPR037009">
    <property type="entry name" value="mRNA_triPase_Cet1_sf"/>
</dbReference>
<feature type="compositionally biased region" description="Polar residues" evidence="9">
    <location>
        <begin position="295"/>
        <end position="307"/>
    </location>
</feature>
<comment type="subunit">
    <text evidence="8">Heterodimer. The mRNA-capping enzyme is composed of two separate chains alpha and beta, respectively a mRNA guanylyltransferase and an mRNA 5'-triphosphate monophosphatase.</text>
</comment>
<dbReference type="GeneID" id="63771322"/>
<dbReference type="GO" id="GO:0004651">
    <property type="term" value="F:polynucleotide 5'-phosphatase activity"/>
    <property type="evidence" value="ECO:0007669"/>
    <property type="project" value="UniProtKB-UniRule"/>
</dbReference>
<feature type="compositionally biased region" description="Polar residues" evidence="9">
    <location>
        <begin position="467"/>
        <end position="494"/>
    </location>
</feature>
<evidence type="ECO:0000256" key="2">
    <source>
        <dbReference type="ARBA" id="ARBA00004123"/>
    </source>
</evidence>
<dbReference type="SUPFAM" id="SSF55154">
    <property type="entry name" value="CYTH-like phosphatases"/>
    <property type="match status" value="1"/>
</dbReference>
<dbReference type="InterPro" id="IPR033469">
    <property type="entry name" value="CYTH-like_dom_sf"/>
</dbReference>
<feature type="compositionally biased region" description="Low complexity" evidence="9">
    <location>
        <begin position="61"/>
        <end position="72"/>
    </location>
</feature>
<dbReference type="GO" id="GO:0140818">
    <property type="term" value="F:mRNA 5'-triphosphate monophosphatase activity"/>
    <property type="evidence" value="ECO:0007669"/>
    <property type="project" value="UniProtKB-EC"/>
</dbReference>
<feature type="compositionally biased region" description="Pro residues" evidence="9">
    <location>
        <begin position="19"/>
        <end position="33"/>
    </location>
</feature>
<comment type="catalytic activity">
    <reaction evidence="7">
        <text>a 5'-end triphospho-ribonucleoside in mRNA + H2O = a 5'-end diphospho-ribonucleoside in mRNA + phosphate + H(+)</text>
        <dbReference type="Rhea" id="RHEA:67004"/>
        <dbReference type="Rhea" id="RHEA-COMP:17164"/>
        <dbReference type="Rhea" id="RHEA-COMP:17165"/>
        <dbReference type="ChEBI" id="CHEBI:15377"/>
        <dbReference type="ChEBI" id="CHEBI:15378"/>
        <dbReference type="ChEBI" id="CHEBI:43474"/>
        <dbReference type="ChEBI" id="CHEBI:167616"/>
        <dbReference type="ChEBI" id="CHEBI:167618"/>
        <dbReference type="EC" id="3.6.1.74"/>
    </reaction>
    <physiologicalReaction direction="left-to-right" evidence="7">
        <dbReference type="Rhea" id="RHEA:67005"/>
    </physiologicalReaction>
</comment>
<feature type="compositionally biased region" description="Low complexity" evidence="9">
    <location>
        <begin position="235"/>
        <end position="255"/>
    </location>
</feature>
<dbReference type="Gene3D" id="3.20.100.10">
    <property type="entry name" value="mRNA triphosphatase Cet1-like"/>
    <property type="match status" value="1"/>
</dbReference>
<dbReference type="CDD" id="cd07470">
    <property type="entry name" value="CYTH-like_mRNA_RTPase"/>
    <property type="match status" value="1"/>
</dbReference>
<keyword evidence="8" id="KW-0506">mRNA capping</keyword>
<name>A0A1Y2EFJ4_9PEZI</name>
<dbReference type="RefSeq" id="XP_040720308.1">
    <property type="nucleotide sequence ID" value="XM_040855110.1"/>
</dbReference>
<organism evidence="11 12">
    <name type="scientific">Pseudomassariella vexata</name>
    <dbReference type="NCBI Taxonomy" id="1141098"/>
    <lineage>
        <taxon>Eukaryota</taxon>
        <taxon>Fungi</taxon>
        <taxon>Dikarya</taxon>
        <taxon>Ascomycota</taxon>
        <taxon>Pezizomycotina</taxon>
        <taxon>Sordariomycetes</taxon>
        <taxon>Xylariomycetidae</taxon>
        <taxon>Amphisphaeriales</taxon>
        <taxon>Pseudomassariaceae</taxon>
        <taxon>Pseudomassariella</taxon>
    </lineage>
</organism>
<evidence type="ECO:0000256" key="5">
    <source>
        <dbReference type="ARBA" id="ARBA00022801"/>
    </source>
</evidence>
<evidence type="ECO:0000256" key="8">
    <source>
        <dbReference type="RuleBase" id="RU367053"/>
    </source>
</evidence>
<reference evidence="11 12" key="1">
    <citation type="submission" date="2016-07" db="EMBL/GenBank/DDBJ databases">
        <title>Pervasive Adenine N6-methylation of Active Genes in Fungi.</title>
        <authorList>
            <consortium name="DOE Joint Genome Institute"/>
            <person name="Mondo S.J."/>
            <person name="Dannebaum R.O."/>
            <person name="Kuo R.C."/>
            <person name="Labutti K."/>
            <person name="Haridas S."/>
            <person name="Kuo A."/>
            <person name="Salamov A."/>
            <person name="Ahrendt S.R."/>
            <person name="Lipzen A."/>
            <person name="Sullivan W."/>
            <person name="Andreopoulos W.B."/>
            <person name="Clum A."/>
            <person name="Lindquist E."/>
            <person name="Daum C."/>
            <person name="Ramamoorthy G.K."/>
            <person name="Gryganskyi A."/>
            <person name="Culley D."/>
            <person name="Magnuson J.K."/>
            <person name="James T.Y."/>
            <person name="O'Malley M.A."/>
            <person name="Stajich J.E."/>
            <person name="Spatafora J.W."/>
            <person name="Visel A."/>
            <person name="Grigoriev I.V."/>
        </authorList>
    </citation>
    <scope>NUCLEOTIDE SEQUENCE [LARGE SCALE GENOMIC DNA]</scope>
    <source>
        <strain evidence="11 12">CBS 129021</strain>
    </source>
</reference>
<feature type="compositionally biased region" description="Polar residues" evidence="9">
    <location>
        <begin position="263"/>
        <end position="273"/>
    </location>
</feature>
<dbReference type="PANTHER" id="PTHR28118:SF1">
    <property type="entry name" value="POLYNUCLEOTIDE 5'-TRIPHOSPHATASE CTL1-RELATED"/>
    <property type="match status" value="1"/>
</dbReference>
<dbReference type="OrthoDB" id="272147at2759"/>
<dbReference type="InParanoid" id="A0A1Y2EFJ4"/>
<comment type="cofactor">
    <cofactor evidence="1 8">
        <name>Mg(2+)</name>
        <dbReference type="ChEBI" id="CHEBI:18420"/>
    </cofactor>
</comment>
<dbReference type="EC" id="3.6.1.74" evidence="8"/>
<feature type="region of interest" description="Disordered" evidence="9">
    <location>
        <begin position="1"/>
        <end position="529"/>
    </location>
</feature>